<proteinExistence type="predicted"/>
<dbReference type="OrthoDB" id="10576601at2759"/>
<keyword evidence="3" id="KW-1185">Reference proteome</keyword>
<organism evidence="2 3">
    <name type="scientific">Galerina marginata (strain CBS 339.88)</name>
    <dbReference type="NCBI Taxonomy" id="685588"/>
    <lineage>
        <taxon>Eukaryota</taxon>
        <taxon>Fungi</taxon>
        <taxon>Dikarya</taxon>
        <taxon>Basidiomycota</taxon>
        <taxon>Agaricomycotina</taxon>
        <taxon>Agaricomycetes</taxon>
        <taxon>Agaricomycetidae</taxon>
        <taxon>Agaricales</taxon>
        <taxon>Agaricineae</taxon>
        <taxon>Strophariaceae</taxon>
        <taxon>Galerina</taxon>
    </lineage>
</organism>
<dbReference type="AlphaFoldDB" id="A0A067T0C1"/>
<evidence type="ECO:0000313" key="3">
    <source>
        <dbReference type="Proteomes" id="UP000027222"/>
    </source>
</evidence>
<dbReference type="HOGENOM" id="CLU_2210245_0_0_1"/>
<sequence length="107" mass="10908">MFSSKTAFPVLAISLLSLLGRVSSTTVPIDARAAQADDPITCHGVINCPLIPAVCPVGYHLGTETGACCESCIKCNPLTCPRIPVICGTGFKAGVAPNACCTTCIPA</sequence>
<feature type="chain" id="PRO_5001646331" evidence="1">
    <location>
        <begin position="25"/>
        <end position="107"/>
    </location>
</feature>
<reference evidence="3" key="1">
    <citation type="journal article" date="2014" name="Proc. Natl. Acad. Sci. U.S.A.">
        <title>Extensive sampling of basidiomycete genomes demonstrates inadequacy of the white-rot/brown-rot paradigm for wood decay fungi.</title>
        <authorList>
            <person name="Riley R."/>
            <person name="Salamov A.A."/>
            <person name="Brown D.W."/>
            <person name="Nagy L.G."/>
            <person name="Floudas D."/>
            <person name="Held B.W."/>
            <person name="Levasseur A."/>
            <person name="Lombard V."/>
            <person name="Morin E."/>
            <person name="Otillar R."/>
            <person name="Lindquist E.A."/>
            <person name="Sun H."/>
            <person name="LaButti K.M."/>
            <person name="Schmutz J."/>
            <person name="Jabbour D."/>
            <person name="Luo H."/>
            <person name="Baker S.E."/>
            <person name="Pisabarro A.G."/>
            <person name="Walton J.D."/>
            <person name="Blanchette R.A."/>
            <person name="Henrissat B."/>
            <person name="Martin F."/>
            <person name="Cullen D."/>
            <person name="Hibbett D.S."/>
            <person name="Grigoriev I.V."/>
        </authorList>
    </citation>
    <scope>NUCLEOTIDE SEQUENCE [LARGE SCALE GENOMIC DNA]</scope>
    <source>
        <strain evidence="3">CBS 339.88</strain>
    </source>
</reference>
<name>A0A067T0C1_GALM3</name>
<keyword evidence="1" id="KW-0732">Signal</keyword>
<feature type="signal peptide" evidence="1">
    <location>
        <begin position="1"/>
        <end position="24"/>
    </location>
</feature>
<evidence type="ECO:0000256" key="1">
    <source>
        <dbReference type="SAM" id="SignalP"/>
    </source>
</evidence>
<accession>A0A067T0C1</accession>
<dbReference type="EMBL" id="KL142386">
    <property type="protein sequence ID" value="KDR73379.1"/>
    <property type="molecule type" value="Genomic_DNA"/>
</dbReference>
<dbReference type="Proteomes" id="UP000027222">
    <property type="component" value="Unassembled WGS sequence"/>
</dbReference>
<protein>
    <submittedName>
        <fullName evidence="2">Uncharacterized protein</fullName>
    </submittedName>
</protein>
<gene>
    <name evidence="2" type="ORF">GALMADRAFT_228447</name>
</gene>
<evidence type="ECO:0000313" key="2">
    <source>
        <dbReference type="EMBL" id="KDR73379.1"/>
    </source>
</evidence>